<accession>A0ABR4EBV4</accession>
<keyword evidence="3" id="KW-1185">Reference proteome</keyword>
<sequence>MVQLPKERLIWLSLPSSVYAQNTRQLHYTRTEKNAIEGAHHQFDPVNRKQILQSGSAGGLINELLLPHRSLENLTPRLIILIQVSVASSGFHHLENNLGDFFRHTHERIVAPAAPEHPDVNALAPQPRNAHLLELGQHGGVPLADQIARRDHPEGRLAGCTVDGGELGIHLVGHQHAHRLLGLLIRQVVEEVVLRVVHLQRAVGLGMEHRREDAAEHARHGLSFVRGARGHVEDIHDPALHCVTLDWEGKVAQGSGRHGPSIRMSDDGEPGALGDLGRRDVPDELDVVCKGLVGGHHVVVCWEGGADNPDPSRLEAVDQFAIVTRDVPGARDQEHGLLCALAIHFLSQQNRENMGR</sequence>
<evidence type="ECO:0000313" key="2">
    <source>
        <dbReference type="EMBL" id="KAL2279868.1"/>
    </source>
</evidence>
<protein>
    <submittedName>
        <fullName evidence="2">Uncharacterized protein</fullName>
    </submittedName>
</protein>
<feature type="region of interest" description="Disordered" evidence="1">
    <location>
        <begin position="254"/>
        <end position="278"/>
    </location>
</feature>
<dbReference type="Proteomes" id="UP001600888">
    <property type="component" value="Unassembled WGS sequence"/>
</dbReference>
<dbReference type="EMBL" id="JBAWTH010000071">
    <property type="protein sequence ID" value="KAL2279868.1"/>
    <property type="molecule type" value="Genomic_DNA"/>
</dbReference>
<reference evidence="2 3" key="1">
    <citation type="submission" date="2024-03" db="EMBL/GenBank/DDBJ databases">
        <title>A high-quality draft genome sequence of Diaporthe vaccinii, a causative agent of upright dieback and viscid rot disease in cranberry plants.</title>
        <authorList>
            <person name="Sarrasin M."/>
            <person name="Lang B.F."/>
            <person name="Burger G."/>
        </authorList>
    </citation>
    <scope>NUCLEOTIDE SEQUENCE [LARGE SCALE GENOMIC DNA]</scope>
    <source>
        <strain evidence="2 3">IS7</strain>
    </source>
</reference>
<evidence type="ECO:0000256" key="1">
    <source>
        <dbReference type="SAM" id="MobiDB-lite"/>
    </source>
</evidence>
<evidence type="ECO:0000313" key="3">
    <source>
        <dbReference type="Proteomes" id="UP001600888"/>
    </source>
</evidence>
<organism evidence="2 3">
    <name type="scientific">Diaporthe vaccinii</name>
    <dbReference type="NCBI Taxonomy" id="105482"/>
    <lineage>
        <taxon>Eukaryota</taxon>
        <taxon>Fungi</taxon>
        <taxon>Dikarya</taxon>
        <taxon>Ascomycota</taxon>
        <taxon>Pezizomycotina</taxon>
        <taxon>Sordariomycetes</taxon>
        <taxon>Sordariomycetidae</taxon>
        <taxon>Diaporthales</taxon>
        <taxon>Diaporthaceae</taxon>
        <taxon>Diaporthe</taxon>
        <taxon>Diaporthe eres species complex</taxon>
    </lineage>
</organism>
<proteinExistence type="predicted"/>
<comment type="caution">
    <text evidence="2">The sequence shown here is derived from an EMBL/GenBank/DDBJ whole genome shotgun (WGS) entry which is preliminary data.</text>
</comment>
<name>A0ABR4EBV4_9PEZI</name>
<gene>
    <name evidence="2" type="ORF">FJTKL_13038</name>
</gene>